<dbReference type="PANTHER" id="PTHR43825:SF4">
    <property type="entry name" value="PYRUVATE DEHYDROGENASE E1 COMPONENT"/>
    <property type="match status" value="1"/>
</dbReference>
<dbReference type="InterPro" id="IPR005474">
    <property type="entry name" value="Transketolase_N"/>
</dbReference>
<feature type="domain" description="Transketolase-like pyrimidine-binding" evidence="8">
    <location>
        <begin position="407"/>
        <end position="611"/>
    </location>
</feature>
<dbReference type="AlphaFoldDB" id="A0A937RR28"/>
<evidence type="ECO:0000259" key="8">
    <source>
        <dbReference type="SMART" id="SM00861"/>
    </source>
</evidence>
<keyword evidence="10" id="KW-1185">Reference proteome</keyword>
<dbReference type="RefSeq" id="WP_203002201.1">
    <property type="nucleotide sequence ID" value="NZ_JADWYU010000246.1"/>
</dbReference>
<organism evidence="9 10">
    <name type="scientific">Frankia nepalensis</name>
    <dbReference type="NCBI Taxonomy" id="1836974"/>
    <lineage>
        <taxon>Bacteria</taxon>
        <taxon>Bacillati</taxon>
        <taxon>Actinomycetota</taxon>
        <taxon>Actinomycetes</taxon>
        <taxon>Frankiales</taxon>
        <taxon>Frankiaceae</taxon>
        <taxon>Frankia</taxon>
    </lineage>
</organism>
<dbReference type="InterPro" id="IPR029061">
    <property type="entry name" value="THDP-binding"/>
</dbReference>
<comment type="catalytic activity">
    <reaction evidence="6">
        <text>N(6)-[(R)-lipoyl]-L-lysyl-[protein] + pyruvate + H(+) = N(6)-[(R)-S(8)-acetyldihydrolipoyl]-L-lysyl-[protein] + CO2</text>
        <dbReference type="Rhea" id="RHEA:19189"/>
        <dbReference type="Rhea" id="RHEA-COMP:10474"/>
        <dbReference type="Rhea" id="RHEA-COMP:10478"/>
        <dbReference type="ChEBI" id="CHEBI:15361"/>
        <dbReference type="ChEBI" id="CHEBI:15378"/>
        <dbReference type="ChEBI" id="CHEBI:16526"/>
        <dbReference type="ChEBI" id="CHEBI:83099"/>
        <dbReference type="ChEBI" id="CHEBI:83111"/>
        <dbReference type="EC" id="1.2.4.1"/>
    </reaction>
</comment>
<dbReference type="Pfam" id="PF00456">
    <property type="entry name" value="Transketolase_N"/>
    <property type="match status" value="1"/>
</dbReference>
<proteinExistence type="inferred from homology"/>
<evidence type="ECO:0000256" key="4">
    <source>
        <dbReference type="ARBA" id="ARBA00017172"/>
    </source>
</evidence>
<dbReference type="Pfam" id="PF17831">
    <property type="entry name" value="PDH_E1_M"/>
    <property type="match status" value="1"/>
</dbReference>
<evidence type="ECO:0000256" key="1">
    <source>
        <dbReference type="ARBA" id="ARBA00001946"/>
    </source>
</evidence>
<comment type="similarity">
    <text evidence="3">Belongs to the transketolase family.</text>
</comment>
<gene>
    <name evidence="9" type="ORF">I7412_40930</name>
</gene>
<evidence type="ECO:0000256" key="2">
    <source>
        <dbReference type="ARBA" id="ARBA00001964"/>
    </source>
</evidence>
<sequence>MTGQTTSKETGLEALAAVERRVLWLSTAIVDHANRVRPNPSGLKVGGHQASSASMTSIMTSLWFRALTADDRVSVKPHASPVLHAINYLLGELDVSYLTSLRSFGGLQSYPSRSKDPDPVDYSTGSVGIGATAPLWGAIARRYVAGRFGSAGGGRQYSLPGDAELDEGAIWEAVQDPMVADLGEIVWIVDLNRQSLDRVVPSMAVDRWRGMFAAAGWQVLVLKYGRLLEELFTRSGGDALRTRIDSMGNPEYQRLLRCTPDVLRERLPGKGSTAEPIAGLVAELDDATLLAALRNLGGHDLVALTEAYARIDDTRPTVIFAYTVKGHGLPSEGHPQNHSSLLTAGQMRELVGRLGTDPDDRWARFADGTPEASLCAAAAERLRRPIVEARRPPAVPNDLGRTPKGTGNTQQALGRVLLDLTRMAPGAAERIVTVSPDVSSSTNLGGWLNKVGVWSHTERTDWFADDAETILHWLERPTGQHVELGIAETNLVGLLGELGATWSRWGQPLLPIGVVYDPFVNRALEPWSFGIYAGGQSILVGTPSGVSLAPEGGAHQSITTPSLGIEQPGCVSYEPAFVIDTEWCLLAALGDLGRPDGSSAYLRLSTRPVDQALAAVPADPAARARRRRQVVAGAYALRRVERPAVTIAAIGAMVTEALAAADRLGVLGVPADVVCVTSPDLIFRALQSRRGLDDGPEWILGQVFPTGRTVPMVTLVDGHPHTLAFLATINNVPVTTLGVSRFGQSGSLAELYRHHGLDADSVVEAALDLID</sequence>
<keyword evidence="7" id="KW-0479">Metal-binding</keyword>
<comment type="cofactor">
    <cofactor evidence="1 7">
        <name>Mg(2+)</name>
        <dbReference type="ChEBI" id="CHEBI:18420"/>
    </cofactor>
</comment>
<feature type="binding site" evidence="7">
    <location>
        <position position="194"/>
    </location>
    <ligand>
        <name>Mg(2+)</name>
        <dbReference type="ChEBI" id="CHEBI:18420"/>
    </ligand>
</feature>
<keyword evidence="9" id="KW-0670">Pyruvate</keyword>
<dbReference type="PANTHER" id="PTHR43825">
    <property type="entry name" value="PYRUVATE DEHYDROGENASE E1 COMPONENT"/>
    <property type="match status" value="1"/>
</dbReference>
<dbReference type="SUPFAM" id="SSF52922">
    <property type="entry name" value="TK C-terminal domain-like"/>
    <property type="match status" value="1"/>
</dbReference>
<reference evidence="9" key="1">
    <citation type="submission" date="2020-12" db="EMBL/GenBank/DDBJ databases">
        <title>Genomic characterization of non-nitrogen-fixing Frankia strains.</title>
        <authorList>
            <person name="Carlos-Shanley C."/>
            <person name="Guerra T."/>
            <person name="Hahn D."/>
        </authorList>
    </citation>
    <scope>NUCLEOTIDE SEQUENCE</scope>
    <source>
        <strain evidence="9">CN6</strain>
    </source>
</reference>
<dbReference type="InterPro" id="IPR009014">
    <property type="entry name" value="Transketo_C/PFOR_II"/>
</dbReference>
<feature type="binding site" evidence="7">
    <location>
        <position position="192"/>
    </location>
    <ligand>
        <name>Mg(2+)</name>
        <dbReference type="ChEBI" id="CHEBI:18420"/>
    </ligand>
</feature>
<dbReference type="PIRSF" id="PIRSF000156">
    <property type="entry name" value="Pyruvate_dh_E1"/>
    <property type="match status" value="1"/>
</dbReference>
<dbReference type="GO" id="GO:0000287">
    <property type="term" value="F:magnesium ion binding"/>
    <property type="evidence" value="ECO:0007669"/>
    <property type="project" value="UniProtKB-ARBA"/>
</dbReference>
<evidence type="ECO:0000313" key="9">
    <source>
        <dbReference type="EMBL" id="MBL7633415.1"/>
    </source>
</evidence>
<feature type="binding site" evidence="7">
    <location>
        <position position="162"/>
    </location>
    <ligand>
        <name>Mg(2+)</name>
        <dbReference type="ChEBI" id="CHEBI:18420"/>
    </ligand>
</feature>
<evidence type="ECO:0000256" key="5">
    <source>
        <dbReference type="ARBA" id="ARBA00023052"/>
    </source>
</evidence>
<dbReference type="Pfam" id="PF22613">
    <property type="entry name" value="Transketolase_C_1"/>
    <property type="match status" value="1"/>
</dbReference>
<comment type="caution">
    <text evidence="9">The sequence shown here is derived from an EMBL/GenBank/DDBJ whole genome shotgun (WGS) entry which is preliminary data.</text>
</comment>
<protein>
    <recommendedName>
        <fullName evidence="4">Pyruvate dehydrogenase E1 component</fullName>
    </recommendedName>
</protein>
<dbReference type="InterPro" id="IPR051157">
    <property type="entry name" value="PDH/Transketolase"/>
</dbReference>
<keyword evidence="7" id="KW-0460">Magnesium</keyword>
<dbReference type="Gene3D" id="3.40.50.970">
    <property type="match status" value="2"/>
</dbReference>
<name>A0A937RR28_9ACTN</name>
<evidence type="ECO:0000256" key="6">
    <source>
        <dbReference type="ARBA" id="ARBA00051231"/>
    </source>
</evidence>
<dbReference type="EMBL" id="JAEACQ010000382">
    <property type="protein sequence ID" value="MBL7633415.1"/>
    <property type="molecule type" value="Genomic_DNA"/>
</dbReference>
<dbReference type="InterPro" id="IPR004660">
    <property type="entry name" value="PDH_E1"/>
</dbReference>
<evidence type="ECO:0000256" key="3">
    <source>
        <dbReference type="ARBA" id="ARBA00007131"/>
    </source>
</evidence>
<evidence type="ECO:0000313" key="10">
    <source>
        <dbReference type="Proteomes" id="UP000604475"/>
    </source>
</evidence>
<dbReference type="InterPro" id="IPR005475">
    <property type="entry name" value="Transketolase-like_Pyr-bd"/>
</dbReference>
<dbReference type="SUPFAM" id="SSF52518">
    <property type="entry name" value="Thiamin diphosphate-binding fold (THDP-binding)"/>
    <property type="match status" value="2"/>
</dbReference>
<dbReference type="GO" id="GO:0004739">
    <property type="term" value="F:pyruvate dehydrogenase (acetyl-transferring) activity"/>
    <property type="evidence" value="ECO:0007669"/>
    <property type="project" value="UniProtKB-EC"/>
</dbReference>
<comment type="cofactor">
    <cofactor evidence="2">
        <name>thiamine diphosphate</name>
        <dbReference type="ChEBI" id="CHEBI:58937"/>
    </cofactor>
</comment>
<evidence type="ECO:0000256" key="7">
    <source>
        <dbReference type="PIRSR" id="PIRSR000156-1"/>
    </source>
</evidence>
<keyword evidence="5" id="KW-0786">Thiamine pyrophosphate</keyword>
<dbReference type="InterPro" id="IPR041621">
    <property type="entry name" value="PDH_E1_M"/>
</dbReference>
<dbReference type="InterPro" id="IPR055152">
    <property type="entry name" value="Transketolase-like_C_2"/>
</dbReference>
<dbReference type="SMART" id="SM00861">
    <property type="entry name" value="Transket_pyr"/>
    <property type="match status" value="1"/>
</dbReference>
<accession>A0A937RR28</accession>
<dbReference type="Gene3D" id="3.40.50.920">
    <property type="match status" value="1"/>
</dbReference>
<dbReference type="Proteomes" id="UP000604475">
    <property type="component" value="Unassembled WGS sequence"/>
</dbReference>